<dbReference type="PANTHER" id="PTHR42982:SF1">
    <property type="entry name" value="SEC-INDEPENDENT PROTEIN TRANSLOCASE PROTEIN TATA"/>
    <property type="match status" value="1"/>
</dbReference>
<dbReference type="NCBIfam" id="TIGR01411">
    <property type="entry name" value="tatAE"/>
    <property type="match status" value="1"/>
</dbReference>
<dbReference type="GO" id="GO:0033281">
    <property type="term" value="C:TAT protein transport complex"/>
    <property type="evidence" value="ECO:0007669"/>
    <property type="project" value="UniProtKB-UniRule"/>
</dbReference>
<dbReference type="Pfam" id="PF02416">
    <property type="entry name" value="TatA_B_E"/>
    <property type="match status" value="1"/>
</dbReference>
<evidence type="ECO:0000256" key="9">
    <source>
        <dbReference type="HAMAP-Rule" id="MF_00236"/>
    </source>
</evidence>
<dbReference type="InterPro" id="IPR006312">
    <property type="entry name" value="TatA/E"/>
</dbReference>
<keyword evidence="8 9" id="KW-0472">Membrane</keyword>
<evidence type="ECO:0000256" key="5">
    <source>
        <dbReference type="ARBA" id="ARBA00022927"/>
    </source>
</evidence>
<dbReference type="Gene3D" id="1.20.5.3310">
    <property type="match status" value="1"/>
</dbReference>
<dbReference type="AlphaFoldDB" id="A0A939H8R9"/>
<keyword evidence="2 9" id="KW-0813">Transport</keyword>
<comment type="subcellular location">
    <subcellularLocation>
        <location evidence="1 9">Cell membrane</location>
        <topology evidence="1 9">Single-pass membrane protein</topology>
    </subcellularLocation>
</comment>
<proteinExistence type="inferred from homology"/>
<reference evidence="10" key="1">
    <citation type="submission" date="2021-03" db="EMBL/GenBank/DDBJ databases">
        <title>Proteiniclasticum marinus sp. nov., isolated from tidal flat sediment.</title>
        <authorList>
            <person name="Namirimu T."/>
            <person name="Yang J.-A."/>
            <person name="Yang S.-H."/>
            <person name="Kim Y.-J."/>
            <person name="Kwon K.K."/>
        </authorList>
    </citation>
    <scope>NUCLEOTIDE SEQUENCE</scope>
    <source>
        <strain evidence="10">SCR006</strain>
    </source>
</reference>
<keyword evidence="5 9" id="KW-0653">Protein transport</keyword>
<dbReference type="Proteomes" id="UP000664218">
    <property type="component" value="Unassembled WGS sequence"/>
</dbReference>
<dbReference type="PRINTS" id="PR01506">
    <property type="entry name" value="TATBPROTEIN"/>
</dbReference>
<evidence type="ECO:0000256" key="3">
    <source>
        <dbReference type="ARBA" id="ARBA00022475"/>
    </source>
</evidence>
<organism evidence="10 11">
    <name type="scientific">Proteiniclasticum aestuarii</name>
    <dbReference type="NCBI Taxonomy" id="2817862"/>
    <lineage>
        <taxon>Bacteria</taxon>
        <taxon>Bacillati</taxon>
        <taxon>Bacillota</taxon>
        <taxon>Clostridia</taxon>
        <taxon>Eubacteriales</taxon>
        <taxon>Clostridiaceae</taxon>
        <taxon>Proteiniclasticum</taxon>
    </lineage>
</organism>
<dbReference type="GO" id="GO:0043953">
    <property type="term" value="P:protein transport by the Tat complex"/>
    <property type="evidence" value="ECO:0007669"/>
    <property type="project" value="UniProtKB-UniRule"/>
</dbReference>
<sequence>MGKIGITELVLILTIALVIFGPSKLPAIGKSIGLAIGEFKNSANKISEDIMTSTDDEKKDEKKSE</sequence>
<evidence type="ECO:0000256" key="4">
    <source>
        <dbReference type="ARBA" id="ARBA00022692"/>
    </source>
</evidence>
<keyword evidence="4 9" id="KW-0812">Transmembrane</keyword>
<evidence type="ECO:0000256" key="7">
    <source>
        <dbReference type="ARBA" id="ARBA00023010"/>
    </source>
</evidence>
<keyword evidence="11" id="KW-1185">Reference proteome</keyword>
<gene>
    <name evidence="9 10" type="primary">tatA</name>
    <name evidence="10" type="ORF">J3A84_09220</name>
</gene>
<keyword evidence="7 9" id="KW-0811">Translocation</keyword>
<evidence type="ECO:0000256" key="6">
    <source>
        <dbReference type="ARBA" id="ARBA00022989"/>
    </source>
</evidence>
<comment type="similarity">
    <text evidence="9">Belongs to the TatA/E family.</text>
</comment>
<accession>A0A939H8R9</accession>
<name>A0A939H8R9_9CLOT</name>
<comment type="function">
    <text evidence="9">Part of the twin-arginine translocation (Tat) system that transports large folded proteins containing a characteristic twin-arginine motif in their signal peptide across membranes. TatA could form the protein-conducting channel of the Tat system.</text>
</comment>
<evidence type="ECO:0000256" key="1">
    <source>
        <dbReference type="ARBA" id="ARBA00004162"/>
    </source>
</evidence>
<evidence type="ECO:0000256" key="2">
    <source>
        <dbReference type="ARBA" id="ARBA00022448"/>
    </source>
</evidence>
<evidence type="ECO:0000313" key="10">
    <source>
        <dbReference type="EMBL" id="MBO1265206.1"/>
    </source>
</evidence>
<dbReference type="HAMAP" id="MF_00236">
    <property type="entry name" value="TatA_E"/>
    <property type="match status" value="1"/>
</dbReference>
<comment type="caution">
    <text evidence="10">The sequence shown here is derived from an EMBL/GenBank/DDBJ whole genome shotgun (WGS) entry which is preliminary data.</text>
</comment>
<dbReference type="InterPro" id="IPR003369">
    <property type="entry name" value="TatA/B/E"/>
</dbReference>
<dbReference type="NCBIfam" id="NF011430">
    <property type="entry name" value="PRK14861.1"/>
    <property type="match status" value="1"/>
</dbReference>
<evidence type="ECO:0000313" key="11">
    <source>
        <dbReference type="Proteomes" id="UP000664218"/>
    </source>
</evidence>
<protein>
    <recommendedName>
        <fullName evidence="9">Sec-independent protein translocase protein TatA</fullName>
    </recommendedName>
</protein>
<dbReference type="GO" id="GO:0008320">
    <property type="term" value="F:protein transmembrane transporter activity"/>
    <property type="evidence" value="ECO:0007669"/>
    <property type="project" value="UniProtKB-UniRule"/>
</dbReference>
<dbReference type="PANTHER" id="PTHR42982">
    <property type="entry name" value="SEC-INDEPENDENT PROTEIN TRANSLOCASE PROTEIN TATA"/>
    <property type="match status" value="1"/>
</dbReference>
<keyword evidence="3 9" id="KW-1003">Cell membrane</keyword>
<dbReference type="RefSeq" id="WP_207599725.1">
    <property type="nucleotide sequence ID" value="NZ_JAFNJU010000006.1"/>
</dbReference>
<comment type="subunit">
    <text evidence="9">Forms a complex with TatC.</text>
</comment>
<evidence type="ECO:0000256" key="8">
    <source>
        <dbReference type="ARBA" id="ARBA00023136"/>
    </source>
</evidence>
<dbReference type="EMBL" id="JAFNJU010000006">
    <property type="protein sequence ID" value="MBO1265206.1"/>
    <property type="molecule type" value="Genomic_DNA"/>
</dbReference>
<keyword evidence="6 9" id="KW-1133">Transmembrane helix</keyword>